<evidence type="ECO:0000313" key="6">
    <source>
        <dbReference type="EMBL" id="CAG8422711.1"/>
    </source>
</evidence>
<feature type="domain" description="DSC E3 ubiquitin ligase complex subunit 3 C-terminal" evidence="5">
    <location>
        <begin position="482"/>
        <end position="607"/>
    </location>
</feature>
<sequence length="610" mass="67087">MSFYTMRPVTSSATLLLRAKPSVGPLRTFSSYGNALSSKRDMQTATAYRPHTLPSSFPPPRSSGGADTSISAEFPLPESQPTQRTSQNTPSLSVREGEAQKSKTSFSASPAAPKTSPKPRRPLRPRKAAMKLSAVATEQLRKLMAQPEPKFIRVGVKNRGCSGLAYHLEYVEQPGKFDEVVEQDGVKVLIDSKALFSIIGSEMDWHEDKLSRRFVFRNPNISKWPVQSHTGYFSNSETDLFFSHRGRMWLRRIFHGLSSRLDVNFFCSLYRPLGVIFTGALDGVFKGLVFPPLFCFALFSYIRLISNTPSLRGNTPTMSSHFASYTSEQGYPLLIAVRFSASIPDLRLDVPEPETTTGAGLKQLIRAQLPKDLSTHRLRLIYAGRGLEDTAALTVSLKLPTPPRSSPAPEDNGKGKQAVHDDRPRIYIHCSIGDIALSETDLANEASVSSTLQRKSTATPIDEADERSPLVSHEPQTTPAPRGFDRLLAAGFTATEVTALRSQFLAMQSVSRTRDTMPSGEQLRELEDRWMDEGSTAVQVVEGDDNGGIGSGSQGAMDDMLWGAVMGFFWPIGCAMWLRREEGVWSWRKGVAISIGVAVNAAFGAMRIMG</sequence>
<dbReference type="GO" id="GO:0005783">
    <property type="term" value="C:endoplasmic reticulum"/>
    <property type="evidence" value="ECO:0007669"/>
    <property type="project" value="TreeGrafter"/>
</dbReference>
<keyword evidence="2" id="KW-0472">Membrane</keyword>
<dbReference type="Pfam" id="PF10302">
    <property type="entry name" value="Dsc3_N"/>
    <property type="match status" value="1"/>
</dbReference>
<keyword evidence="2" id="KW-0812">Transmembrane</keyword>
<dbReference type="InterPro" id="IPR016092">
    <property type="entry name" value="ATAP"/>
</dbReference>
<feature type="domain" description="DSC E3 ubiquitin ligase complex subunit 3 ubiquitin-like" evidence="4">
    <location>
        <begin position="334"/>
        <end position="435"/>
    </location>
</feature>
<dbReference type="InterPro" id="IPR029071">
    <property type="entry name" value="Ubiquitin-like_domsf"/>
</dbReference>
<dbReference type="Pfam" id="PF01521">
    <property type="entry name" value="Fe-S_biosyn"/>
    <property type="match status" value="1"/>
</dbReference>
<dbReference type="Gene3D" id="2.60.300.12">
    <property type="entry name" value="HesB-like domain"/>
    <property type="match status" value="1"/>
</dbReference>
<evidence type="ECO:0000256" key="2">
    <source>
        <dbReference type="SAM" id="Phobius"/>
    </source>
</evidence>
<reference evidence="6" key="1">
    <citation type="submission" date="2021-07" db="EMBL/GenBank/DDBJ databases">
        <authorList>
            <person name="Branca A.L. A."/>
        </authorList>
    </citation>
    <scope>NUCLEOTIDE SEQUENCE</scope>
</reference>
<organism evidence="6 7">
    <name type="scientific">Penicillium salamii</name>
    <dbReference type="NCBI Taxonomy" id="1612424"/>
    <lineage>
        <taxon>Eukaryota</taxon>
        <taxon>Fungi</taxon>
        <taxon>Dikarya</taxon>
        <taxon>Ascomycota</taxon>
        <taxon>Pezizomycotina</taxon>
        <taxon>Eurotiomycetes</taxon>
        <taxon>Eurotiomycetidae</taxon>
        <taxon>Eurotiales</taxon>
        <taxon>Aspergillaceae</taxon>
        <taxon>Penicillium</taxon>
    </lineage>
</organism>
<evidence type="ECO:0000313" key="7">
    <source>
        <dbReference type="Proteomes" id="UP001152649"/>
    </source>
</evidence>
<feature type="transmembrane region" description="Helical" evidence="2">
    <location>
        <begin position="590"/>
        <end position="609"/>
    </location>
</feature>
<evidence type="ECO:0000259" key="3">
    <source>
        <dbReference type="Pfam" id="PF01521"/>
    </source>
</evidence>
<evidence type="ECO:0000259" key="4">
    <source>
        <dbReference type="Pfam" id="PF10302"/>
    </source>
</evidence>
<feature type="compositionally biased region" description="Basic residues" evidence="1">
    <location>
        <begin position="117"/>
        <end position="129"/>
    </location>
</feature>
<dbReference type="InterPro" id="IPR000361">
    <property type="entry name" value="ATAP_core_dom"/>
</dbReference>
<gene>
    <name evidence="6" type="ORF">PSALAMII_LOCUS10067</name>
</gene>
<dbReference type="GO" id="GO:0051536">
    <property type="term" value="F:iron-sulfur cluster binding"/>
    <property type="evidence" value="ECO:0007669"/>
    <property type="project" value="InterPro"/>
</dbReference>
<accession>A0A9W4JVT4</accession>
<evidence type="ECO:0008006" key="8">
    <source>
        <dbReference type="Google" id="ProtNLM"/>
    </source>
</evidence>
<keyword evidence="2" id="KW-1133">Transmembrane helix</keyword>
<comment type="caution">
    <text evidence="6">The sequence shown here is derived from an EMBL/GenBank/DDBJ whole genome shotgun (WGS) entry which is preliminary data.</text>
</comment>
<evidence type="ECO:0000256" key="1">
    <source>
        <dbReference type="SAM" id="MobiDB-lite"/>
    </source>
</evidence>
<dbReference type="SUPFAM" id="SSF89360">
    <property type="entry name" value="HesB-like domain"/>
    <property type="match status" value="1"/>
</dbReference>
<dbReference type="NCBIfam" id="TIGR00049">
    <property type="entry name" value="iron-sulfur cluster assembly accessory protein"/>
    <property type="match status" value="1"/>
</dbReference>
<feature type="compositionally biased region" description="Polar residues" evidence="1">
    <location>
        <begin position="79"/>
        <end position="92"/>
    </location>
</feature>
<evidence type="ECO:0000259" key="5">
    <source>
        <dbReference type="Pfam" id="PF13373"/>
    </source>
</evidence>
<feature type="domain" description="Core" evidence="3">
    <location>
        <begin position="130"/>
        <end position="222"/>
    </location>
</feature>
<dbReference type="GO" id="GO:0016226">
    <property type="term" value="P:iron-sulfur cluster assembly"/>
    <property type="evidence" value="ECO:0007669"/>
    <property type="project" value="InterPro"/>
</dbReference>
<dbReference type="EMBL" id="CAJVPG010000444">
    <property type="protein sequence ID" value="CAG8422711.1"/>
    <property type="molecule type" value="Genomic_DNA"/>
</dbReference>
<dbReference type="InterPro" id="IPR025390">
    <property type="entry name" value="Dsc3_C"/>
</dbReference>
<dbReference type="Pfam" id="PF13373">
    <property type="entry name" value="Dsc3_C"/>
    <property type="match status" value="1"/>
</dbReference>
<dbReference type="InterPro" id="IPR035903">
    <property type="entry name" value="HesB-like_dom_sf"/>
</dbReference>
<feature type="compositionally biased region" description="Low complexity" evidence="1">
    <location>
        <begin position="102"/>
        <end position="115"/>
    </location>
</feature>
<dbReference type="PANTHER" id="PTHR28049">
    <property type="entry name" value="TRANSMEMBRANE PROTEIN YOR223W"/>
    <property type="match status" value="1"/>
</dbReference>
<dbReference type="InterPro" id="IPR019413">
    <property type="entry name" value="Dsc3_ub-like_dom"/>
</dbReference>
<dbReference type="AlphaFoldDB" id="A0A9W4JVT4"/>
<dbReference type="OrthoDB" id="204405at2759"/>
<feature type="region of interest" description="Disordered" evidence="1">
    <location>
        <begin position="397"/>
        <end position="418"/>
    </location>
</feature>
<proteinExistence type="predicted"/>
<feature type="transmembrane region" description="Helical" evidence="2">
    <location>
        <begin position="560"/>
        <end position="578"/>
    </location>
</feature>
<dbReference type="InterPro" id="IPR045226">
    <property type="entry name" value="Dsc3"/>
</dbReference>
<protein>
    <recommendedName>
        <fullName evidence="8">Ubiquitin-like domain-containing protein</fullName>
    </recommendedName>
</protein>
<name>A0A9W4JVT4_9EURO</name>
<feature type="region of interest" description="Disordered" evidence="1">
    <location>
        <begin position="49"/>
        <end position="130"/>
    </location>
</feature>
<dbReference type="Gene3D" id="3.10.20.90">
    <property type="entry name" value="Phosphatidylinositol 3-kinase Catalytic Subunit, Chain A, domain 1"/>
    <property type="match status" value="1"/>
</dbReference>
<keyword evidence="7" id="KW-1185">Reference proteome</keyword>
<dbReference type="Proteomes" id="UP001152649">
    <property type="component" value="Unassembled WGS sequence"/>
</dbReference>
<dbReference type="PANTHER" id="PTHR28049:SF1">
    <property type="entry name" value="DSC E3 UBIQUITIN LIGASE COMPLEX SUBUNIT 3"/>
    <property type="match status" value="1"/>
</dbReference>
<feature type="region of interest" description="Disordered" evidence="1">
    <location>
        <begin position="445"/>
        <end position="483"/>
    </location>
</feature>
<feature type="compositionally biased region" description="Polar residues" evidence="1">
    <location>
        <begin position="446"/>
        <end position="459"/>
    </location>
</feature>
<dbReference type="SUPFAM" id="SSF54236">
    <property type="entry name" value="Ubiquitin-like"/>
    <property type="match status" value="1"/>
</dbReference>
<dbReference type="GO" id="GO:0044695">
    <property type="term" value="C:Dsc E3 ubiquitin ligase complex"/>
    <property type="evidence" value="ECO:0007669"/>
    <property type="project" value="InterPro"/>
</dbReference>